<comment type="similarity">
    <text evidence="1">Belongs to the azoreductase type 2 family.</text>
</comment>
<evidence type="ECO:0000256" key="1">
    <source>
        <dbReference type="ARBA" id="ARBA00009428"/>
    </source>
</evidence>
<dbReference type="InterPro" id="IPR050712">
    <property type="entry name" value="NAD(P)H-dep_reductase"/>
</dbReference>
<feature type="domain" description="NADPH-dependent FMN reductase-like" evidence="2">
    <location>
        <begin position="21"/>
        <end position="162"/>
    </location>
</feature>
<proteinExistence type="inferred from homology"/>
<dbReference type="PANTHER" id="PTHR30543">
    <property type="entry name" value="CHROMATE REDUCTASE"/>
    <property type="match status" value="1"/>
</dbReference>
<sequence length="202" mass="22468">MTVVKSKEANKLAPERRTKTVGLIVGSLREHSFNRIIAAAIPELDTSLAFEWIPLADLPLYNEDVDHGDGPEPVRRFREAINRVDGVIIVSPEYNSGIPGVLKNALDWASTPAKTAALRGKPVGLVGATPGVKGTILSQQQIRQTLEAIQARVLPFHKMYVSQVGDKVDAERRTLTDDTTRKYLKRYVQQFILWIDQARALD</sequence>
<accession>A0ABS3W5U3</accession>
<evidence type="ECO:0000259" key="2">
    <source>
        <dbReference type="Pfam" id="PF03358"/>
    </source>
</evidence>
<protein>
    <submittedName>
        <fullName evidence="3">NAD(P)H-dependent oxidoreductase</fullName>
    </submittedName>
</protein>
<keyword evidence="4" id="KW-1185">Reference proteome</keyword>
<name>A0ABS3W5U3_9BACL</name>
<dbReference type="Proteomes" id="UP000670947">
    <property type="component" value="Unassembled WGS sequence"/>
</dbReference>
<evidence type="ECO:0000313" key="4">
    <source>
        <dbReference type="Proteomes" id="UP000670947"/>
    </source>
</evidence>
<dbReference type="Gene3D" id="3.40.50.360">
    <property type="match status" value="1"/>
</dbReference>
<dbReference type="SUPFAM" id="SSF52218">
    <property type="entry name" value="Flavoproteins"/>
    <property type="match status" value="1"/>
</dbReference>
<dbReference type="PANTHER" id="PTHR30543:SF21">
    <property type="entry name" value="NAD(P)H-DEPENDENT FMN REDUCTASE LOT6"/>
    <property type="match status" value="1"/>
</dbReference>
<organism evidence="3 4">
    <name type="scientific">Paenibacillus artemisiicola</name>
    <dbReference type="NCBI Taxonomy" id="1172618"/>
    <lineage>
        <taxon>Bacteria</taxon>
        <taxon>Bacillati</taxon>
        <taxon>Bacillota</taxon>
        <taxon>Bacilli</taxon>
        <taxon>Bacillales</taxon>
        <taxon>Paenibacillaceae</taxon>
        <taxon>Paenibacillus</taxon>
    </lineage>
</organism>
<gene>
    <name evidence="3" type="ORF">I8J29_05690</name>
</gene>
<dbReference type="InterPro" id="IPR029039">
    <property type="entry name" value="Flavoprotein-like_sf"/>
</dbReference>
<dbReference type="InterPro" id="IPR005025">
    <property type="entry name" value="FMN_Rdtase-like_dom"/>
</dbReference>
<evidence type="ECO:0000313" key="3">
    <source>
        <dbReference type="EMBL" id="MBO7743679.1"/>
    </source>
</evidence>
<reference evidence="3 4" key="1">
    <citation type="submission" date="2021-03" db="EMBL/GenBank/DDBJ databases">
        <title>Paenibacillus artemisicola MWE-103 whole genome sequence.</title>
        <authorList>
            <person name="Ham Y.J."/>
        </authorList>
    </citation>
    <scope>NUCLEOTIDE SEQUENCE [LARGE SCALE GENOMIC DNA]</scope>
    <source>
        <strain evidence="3 4">MWE-103</strain>
    </source>
</reference>
<dbReference type="Pfam" id="PF03358">
    <property type="entry name" value="FMN_red"/>
    <property type="match status" value="1"/>
</dbReference>
<comment type="caution">
    <text evidence="3">The sequence shown here is derived from an EMBL/GenBank/DDBJ whole genome shotgun (WGS) entry which is preliminary data.</text>
</comment>
<dbReference type="EMBL" id="JAGGDJ010000002">
    <property type="protein sequence ID" value="MBO7743679.1"/>
    <property type="molecule type" value="Genomic_DNA"/>
</dbReference>